<protein>
    <submittedName>
        <fullName evidence="1">Uncharacterized protein</fullName>
    </submittedName>
</protein>
<accession>A0A6A4GLI6</accession>
<evidence type="ECO:0000313" key="1">
    <source>
        <dbReference type="EMBL" id="KAE9386135.1"/>
    </source>
</evidence>
<dbReference type="AlphaFoldDB" id="A0A6A4GLI6"/>
<sequence length="157" mass="17497">MVYPFSKELDDNPTIIHNQIHTYPSETGKKAMSVVAQRLNTLEDDIEERTTWVTIQFHEDRWASDSPGHTRATSSGAMRGLMILETFAYHSELARTFKAKLKSGFPAGALVLSAAAVLRALRAHTLGYESMKHACQVDTVKRKKEGNLLSTPQHTVS</sequence>
<dbReference type="EMBL" id="ML769909">
    <property type="protein sequence ID" value="KAE9386135.1"/>
    <property type="molecule type" value="Genomic_DNA"/>
</dbReference>
<reference evidence="1" key="1">
    <citation type="journal article" date="2019" name="Environ. Microbiol.">
        <title>Fungal ecological strategies reflected in gene transcription - a case study of two litter decomposers.</title>
        <authorList>
            <person name="Barbi F."/>
            <person name="Kohler A."/>
            <person name="Barry K."/>
            <person name="Baskaran P."/>
            <person name="Daum C."/>
            <person name="Fauchery L."/>
            <person name="Ihrmark K."/>
            <person name="Kuo A."/>
            <person name="LaButti K."/>
            <person name="Lipzen A."/>
            <person name="Morin E."/>
            <person name="Grigoriev I.V."/>
            <person name="Henrissat B."/>
            <person name="Lindahl B."/>
            <person name="Martin F."/>
        </authorList>
    </citation>
    <scope>NUCLEOTIDE SEQUENCE</scope>
    <source>
        <strain evidence="1">JB14</strain>
    </source>
</reference>
<dbReference type="OrthoDB" id="3033509at2759"/>
<evidence type="ECO:0000313" key="2">
    <source>
        <dbReference type="Proteomes" id="UP000799118"/>
    </source>
</evidence>
<gene>
    <name evidence="1" type="ORF">BT96DRAFT_1006379</name>
</gene>
<organism evidence="1 2">
    <name type="scientific">Gymnopus androsaceus JB14</name>
    <dbReference type="NCBI Taxonomy" id="1447944"/>
    <lineage>
        <taxon>Eukaryota</taxon>
        <taxon>Fungi</taxon>
        <taxon>Dikarya</taxon>
        <taxon>Basidiomycota</taxon>
        <taxon>Agaricomycotina</taxon>
        <taxon>Agaricomycetes</taxon>
        <taxon>Agaricomycetidae</taxon>
        <taxon>Agaricales</taxon>
        <taxon>Marasmiineae</taxon>
        <taxon>Omphalotaceae</taxon>
        <taxon>Gymnopus</taxon>
    </lineage>
</organism>
<proteinExistence type="predicted"/>
<keyword evidence="2" id="KW-1185">Reference proteome</keyword>
<dbReference type="Proteomes" id="UP000799118">
    <property type="component" value="Unassembled WGS sequence"/>
</dbReference>
<name>A0A6A4GLI6_9AGAR</name>